<comment type="caution">
    <text evidence="7">The sequence shown here is derived from an EMBL/GenBank/DDBJ whole genome shotgun (WGS) entry which is preliminary data.</text>
</comment>
<protein>
    <submittedName>
        <fullName evidence="7">Uncharacterized protein</fullName>
    </submittedName>
</protein>
<gene>
    <name evidence="7" type="ORF">LTR62_005718</name>
</gene>
<dbReference type="PANTHER" id="PTHR36206:SF13">
    <property type="entry name" value="TRANSCRIPTIONAL REGULATORY PROTEIN MOC3"/>
    <property type="match status" value="1"/>
</dbReference>
<keyword evidence="2" id="KW-0862">Zinc</keyword>
<dbReference type="InterPro" id="IPR052360">
    <property type="entry name" value="Transcr_Regulatory_Proteins"/>
</dbReference>
<dbReference type="GO" id="GO:0046872">
    <property type="term" value="F:metal ion binding"/>
    <property type="evidence" value="ECO:0007669"/>
    <property type="project" value="UniProtKB-KW"/>
</dbReference>
<evidence type="ECO:0000256" key="4">
    <source>
        <dbReference type="ARBA" id="ARBA00023125"/>
    </source>
</evidence>
<keyword evidence="6" id="KW-0539">Nucleus</keyword>
<keyword evidence="4" id="KW-0238">DNA-binding</keyword>
<dbReference type="Proteomes" id="UP001310890">
    <property type="component" value="Unassembled WGS sequence"/>
</dbReference>
<keyword evidence="3" id="KW-0805">Transcription regulation</keyword>
<keyword evidence="5" id="KW-0804">Transcription</keyword>
<keyword evidence="1" id="KW-0479">Metal-binding</keyword>
<evidence type="ECO:0000256" key="5">
    <source>
        <dbReference type="ARBA" id="ARBA00023163"/>
    </source>
</evidence>
<name>A0AAN7YQC4_9PEZI</name>
<accession>A0AAN7YQC4</accession>
<sequence>MFGWMISDFWTHFVPHRCRRSVVLKALVAFGKLHRNFVEHAELTEDERCRTTSEAMASYFAAITELRRYTIAESMLVKADVPLACLILICCELLGGTCDDAIAHLDKGTAVLCTWAQEIEASESRRSTNRSQEELDFAKIGEAFAALEIHAVAYNDARVPVLGDLCLLKPSRVQHKLLVSESFSSPREAQSSLVRLVSIALQDLTSTNQCVTNIEVPQVVLAQRESLLAKYSRWLFALSDLESREAVWSPATSRSARGQQRIVAAMRLQHLTLQCLLEQSLDDPDRKVQYGSSSFDKHAKYLLHWPEIAINTSSSQPVNRYASSCKPLRRTFSDDLGLSPLLRLLAFKTKDVSTQDDAVALLSGISRLQGWFDPKS</sequence>
<dbReference type="PANTHER" id="PTHR36206">
    <property type="entry name" value="ASPERCRYPTIN BIOSYNTHESIS CLUSTER-SPECIFIC TRANSCRIPTION REGULATOR ATNN-RELATED"/>
    <property type="match status" value="1"/>
</dbReference>
<evidence type="ECO:0000256" key="3">
    <source>
        <dbReference type="ARBA" id="ARBA00023015"/>
    </source>
</evidence>
<evidence type="ECO:0000313" key="7">
    <source>
        <dbReference type="EMBL" id="KAK5110526.1"/>
    </source>
</evidence>
<reference evidence="7" key="1">
    <citation type="submission" date="2023-08" db="EMBL/GenBank/DDBJ databases">
        <title>Black Yeasts Isolated from many extreme environments.</title>
        <authorList>
            <person name="Coleine C."/>
            <person name="Stajich J.E."/>
            <person name="Selbmann L."/>
        </authorList>
    </citation>
    <scope>NUCLEOTIDE SEQUENCE</scope>
    <source>
        <strain evidence="7">CCFEE 5401</strain>
    </source>
</reference>
<evidence type="ECO:0000313" key="8">
    <source>
        <dbReference type="Proteomes" id="UP001310890"/>
    </source>
</evidence>
<evidence type="ECO:0000256" key="1">
    <source>
        <dbReference type="ARBA" id="ARBA00022723"/>
    </source>
</evidence>
<dbReference type="GO" id="GO:0003677">
    <property type="term" value="F:DNA binding"/>
    <property type="evidence" value="ECO:0007669"/>
    <property type="project" value="UniProtKB-KW"/>
</dbReference>
<dbReference type="EMBL" id="JAVRRL010000048">
    <property type="protein sequence ID" value="KAK5110526.1"/>
    <property type="molecule type" value="Genomic_DNA"/>
</dbReference>
<proteinExistence type="predicted"/>
<evidence type="ECO:0000256" key="6">
    <source>
        <dbReference type="ARBA" id="ARBA00023242"/>
    </source>
</evidence>
<dbReference type="AlphaFoldDB" id="A0AAN7YQC4"/>
<evidence type="ECO:0000256" key="2">
    <source>
        <dbReference type="ARBA" id="ARBA00022833"/>
    </source>
</evidence>
<organism evidence="7 8">
    <name type="scientific">Meristemomyces frigidus</name>
    <dbReference type="NCBI Taxonomy" id="1508187"/>
    <lineage>
        <taxon>Eukaryota</taxon>
        <taxon>Fungi</taxon>
        <taxon>Dikarya</taxon>
        <taxon>Ascomycota</taxon>
        <taxon>Pezizomycotina</taxon>
        <taxon>Dothideomycetes</taxon>
        <taxon>Dothideomycetidae</taxon>
        <taxon>Mycosphaerellales</taxon>
        <taxon>Teratosphaeriaceae</taxon>
        <taxon>Meristemomyces</taxon>
    </lineage>
</organism>